<evidence type="ECO:0008006" key="3">
    <source>
        <dbReference type="Google" id="ProtNLM"/>
    </source>
</evidence>
<dbReference type="Gene3D" id="3.90.1140.10">
    <property type="entry name" value="Cyclic phosphodiesterase"/>
    <property type="match status" value="1"/>
</dbReference>
<protein>
    <recommendedName>
        <fullName evidence="3">Mutarotase</fullName>
    </recommendedName>
</protein>
<name>A0A266Q9Y7_9GAMM</name>
<reference evidence="2" key="1">
    <citation type="submission" date="2017-05" db="EMBL/GenBank/DDBJ databases">
        <authorList>
            <person name="Barney B.M."/>
        </authorList>
    </citation>
    <scope>NUCLEOTIDE SEQUENCE [LARGE SCALE GENOMIC DNA]</scope>
    <source>
        <strain evidence="2">PSBB022</strain>
    </source>
</reference>
<dbReference type="InterPro" id="IPR009097">
    <property type="entry name" value="Cyclic_Pdiesterase"/>
</dbReference>
<dbReference type="RefSeq" id="WP_094984294.1">
    <property type="nucleotide sequence ID" value="NZ_NHNI01000001.1"/>
</dbReference>
<sequence length="231" mass="26637">MPNLKNIYTDMWINAEQKIRNGQHDVDLLIGAQEDSRRGITVLSYLKQTDGNASHNIMEFLHELSTQEPEQYYYPENELHLTVLSIISCVSGFTLKDVDTTDYQQVFIEAAKSVGPLEIHYSGITASPGCVLIQGFPVDEQLQELREKLRHAFRNSTLPSTIDSRYKIATAHSTVVRFQTPLRNHHTLLELLERYRAYDFGVCRINQLDLVFNNWYQHLSQTQLLASCHLR</sequence>
<organism evidence="1 2">
    <name type="scientific">Cellvibrio mixtus</name>
    <dbReference type="NCBI Taxonomy" id="39650"/>
    <lineage>
        <taxon>Bacteria</taxon>
        <taxon>Pseudomonadati</taxon>
        <taxon>Pseudomonadota</taxon>
        <taxon>Gammaproteobacteria</taxon>
        <taxon>Cellvibrionales</taxon>
        <taxon>Cellvibrionaceae</taxon>
        <taxon>Cellvibrio</taxon>
    </lineage>
</organism>
<dbReference type="SUPFAM" id="SSF55144">
    <property type="entry name" value="LigT-like"/>
    <property type="match status" value="1"/>
</dbReference>
<dbReference type="AlphaFoldDB" id="A0A266Q9Y7"/>
<evidence type="ECO:0000313" key="1">
    <source>
        <dbReference type="EMBL" id="OZY86678.1"/>
    </source>
</evidence>
<gene>
    <name evidence="1" type="ORF">CBP51_06590</name>
</gene>
<evidence type="ECO:0000313" key="2">
    <source>
        <dbReference type="Proteomes" id="UP000216101"/>
    </source>
</evidence>
<keyword evidence="2" id="KW-1185">Reference proteome</keyword>
<dbReference type="EMBL" id="NHNI01000001">
    <property type="protein sequence ID" value="OZY86678.1"/>
    <property type="molecule type" value="Genomic_DNA"/>
</dbReference>
<proteinExistence type="predicted"/>
<dbReference type="Proteomes" id="UP000216101">
    <property type="component" value="Unassembled WGS sequence"/>
</dbReference>
<comment type="caution">
    <text evidence="1">The sequence shown here is derived from an EMBL/GenBank/DDBJ whole genome shotgun (WGS) entry which is preliminary data.</text>
</comment>
<accession>A0A266Q9Y7</accession>